<keyword evidence="4" id="KW-0233">DNA recombination</keyword>
<dbReference type="PROSITE" id="PS51898">
    <property type="entry name" value="TYR_RECOMBINASE"/>
    <property type="match status" value="1"/>
</dbReference>
<name>A0A1G1Y6D1_9BACT</name>
<dbReference type="InterPro" id="IPR050090">
    <property type="entry name" value="Tyrosine_recombinase_XerCD"/>
</dbReference>
<dbReference type="GO" id="GO:0015074">
    <property type="term" value="P:DNA integration"/>
    <property type="evidence" value="ECO:0007669"/>
    <property type="project" value="UniProtKB-KW"/>
</dbReference>
<dbReference type="InterPro" id="IPR004107">
    <property type="entry name" value="Integrase_SAM-like_N"/>
</dbReference>
<evidence type="ECO:0000256" key="5">
    <source>
        <dbReference type="PROSITE-ProRule" id="PRU01248"/>
    </source>
</evidence>
<evidence type="ECO:0000256" key="2">
    <source>
        <dbReference type="ARBA" id="ARBA00022908"/>
    </source>
</evidence>
<reference evidence="8 9" key="1">
    <citation type="journal article" date="2016" name="Nat. Commun.">
        <title>Thousands of microbial genomes shed light on interconnected biogeochemical processes in an aquifer system.</title>
        <authorList>
            <person name="Anantharaman K."/>
            <person name="Brown C.T."/>
            <person name="Hug L.A."/>
            <person name="Sharon I."/>
            <person name="Castelle C.J."/>
            <person name="Probst A.J."/>
            <person name="Thomas B.C."/>
            <person name="Singh A."/>
            <person name="Wilkins M.J."/>
            <person name="Karaoz U."/>
            <person name="Brodie E.L."/>
            <person name="Williams K.H."/>
            <person name="Hubbard S.S."/>
            <person name="Banfield J.F."/>
        </authorList>
    </citation>
    <scope>NUCLEOTIDE SEQUENCE [LARGE SCALE GENOMIC DNA]</scope>
</reference>
<dbReference type="PANTHER" id="PTHR30349:SF41">
    <property type="entry name" value="INTEGRASE_RECOMBINASE PROTEIN MJ0367-RELATED"/>
    <property type="match status" value="1"/>
</dbReference>
<evidence type="ECO:0000313" key="8">
    <source>
        <dbReference type="EMBL" id="OGY47376.1"/>
    </source>
</evidence>
<keyword evidence="2" id="KW-0229">DNA integration</keyword>
<dbReference type="InterPro" id="IPR044068">
    <property type="entry name" value="CB"/>
</dbReference>
<proteinExistence type="inferred from homology"/>
<dbReference type="PROSITE" id="PS51900">
    <property type="entry name" value="CB"/>
    <property type="match status" value="1"/>
</dbReference>
<dbReference type="Pfam" id="PF00589">
    <property type="entry name" value="Phage_integrase"/>
    <property type="match status" value="1"/>
</dbReference>
<evidence type="ECO:0000256" key="1">
    <source>
        <dbReference type="ARBA" id="ARBA00008857"/>
    </source>
</evidence>
<keyword evidence="3 5" id="KW-0238">DNA-binding</keyword>
<evidence type="ECO:0000259" key="7">
    <source>
        <dbReference type="PROSITE" id="PS51900"/>
    </source>
</evidence>
<comment type="caution">
    <text evidence="8">The sequence shown here is derived from an EMBL/GenBank/DDBJ whole genome shotgun (WGS) entry which is preliminary data.</text>
</comment>
<organism evidence="8 9">
    <name type="scientific">Candidatus Buchananbacteria bacterium RIFCSPHIGHO2_01_FULL_46_12</name>
    <dbReference type="NCBI Taxonomy" id="1797536"/>
    <lineage>
        <taxon>Bacteria</taxon>
        <taxon>Candidatus Buchananiibacteriota</taxon>
    </lineage>
</organism>
<dbReference type="GO" id="GO:0006310">
    <property type="term" value="P:DNA recombination"/>
    <property type="evidence" value="ECO:0007669"/>
    <property type="project" value="UniProtKB-KW"/>
</dbReference>
<evidence type="ECO:0000259" key="6">
    <source>
        <dbReference type="PROSITE" id="PS51898"/>
    </source>
</evidence>
<dbReference type="PANTHER" id="PTHR30349">
    <property type="entry name" value="PHAGE INTEGRASE-RELATED"/>
    <property type="match status" value="1"/>
</dbReference>
<dbReference type="InterPro" id="IPR013762">
    <property type="entry name" value="Integrase-like_cat_sf"/>
</dbReference>
<dbReference type="Gene3D" id="1.10.150.130">
    <property type="match status" value="1"/>
</dbReference>
<feature type="domain" description="Tyr recombinase" evidence="6">
    <location>
        <begin position="95"/>
        <end position="190"/>
    </location>
</feature>
<dbReference type="Proteomes" id="UP000178432">
    <property type="component" value="Unassembled WGS sequence"/>
</dbReference>
<dbReference type="AlphaFoldDB" id="A0A1G1Y6D1"/>
<dbReference type="GO" id="GO:0003677">
    <property type="term" value="F:DNA binding"/>
    <property type="evidence" value="ECO:0007669"/>
    <property type="project" value="UniProtKB-UniRule"/>
</dbReference>
<feature type="domain" description="Core-binding (CB)" evidence="7">
    <location>
        <begin position="1"/>
        <end position="79"/>
    </location>
</feature>
<protein>
    <recommendedName>
        <fullName evidence="10">Tyr recombinase domain-containing protein</fullName>
    </recommendedName>
</protein>
<gene>
    <name evidence="8" type="ORF">A2663_01580</name>
</gene>
<comment type="similarity">
    <text evidence="1">Belongs to the 'phage' integrase family.</text>
</comment>
<dbReference type="InterPro" id="IPR002104">
    <property type="entry name" value="Integrase_catalytic"/>
</dbReference>
<dbReference type="EMBL" id="MHIF01000041">
    <property type="protein sequence ID" value="OGY47376.1"/>
    <property type="molecule type" value="Genomic_DNA"/>
</dbReference>
<evidence type="ECO:0008006" key="10">
    <source>
        <dbReference type="Google" id="ProtNLM"/>
    </source>
</evidence>
<dbReference type="Gene3D" id="1.10.443.10">
    <property type="entry name" value="Intergrase catalytic core"/>
    <property type="match status" value="1"/>
</dbReference>
<dbReference type="SUPFAM" id="SSF56349">
    <property type="entry name" value="DNA breaking-rejoining enzymes"/>
    <property type="match status" value="1"/>
</dbReference>
<dbReference type="InterPro" id="IPR010998">
    <property type="entry name" value="Integrase_recombinase_N"/>
</dbReference>
<evidence type="ECO:0000313" key="9">
    <source>
        <dbReference type="Proteomes" id="UP000178432"/>
    </source>
</evidence>
<accession>A0A1G1Y6D1</accession>
<dbReference type="InterPro" id="IPR011010">
    <property type="entry name" value="DNA_brk_join_enz"/>
</dbReference>
<evidence type="ECO:0000256" key="4">
    <source>
        <dbReference type="ARBA" id="ARBA00023172"/>
    </source>
</evidence>
<evidence type="ECO:0000256" key="3">
    <source>
        <dbReference type="ARBA" id="ARBA00023125"/>
    </source>
</evidence>
<dbReference type="Pfam" id="PF13495">
    <property type="entry name" value="Phage_int_SAM_4"/>
    <property type="match status" value="1"/>
</dbReference>
<sequence length="190" mass="22288">MFFDALKKELEIRNFSPKTVRAYLFYNSDLIRYCQKDPAAVKEQDIKGYLWHLLEESKVSASTARLAINAIKFYYRNVKRRKFQFYCRLPKGDKKLPVVFSKSEINKLLSWVGNFKQRLILALMYSAGLRVSKAVKLRACDLDLENKKLAVRQGKGNKDRISVISEKMINDLHWLISQKQKMAKFRRASD</sequence>